<protein>
    <submittedName>
        <fullName evidence="1">Uncharacterized protein</fullName>
    </submittedName>
</protein>
<dbReference type="EMBL" id="JN882284">
    <property type="protein sequence ID" value="AFC21257.1"/>
    <property type="molecule type" value="Genomic_DNA"/>
</dbReference>
<dbReference type="KEGG" id="vg:13993690"/>
<organism evidence="1 2">
    <name type="scientific">Cronobacter phage vB_CsaM_GAP31</name>
    <dbReference type="NCBI Taxonomy" id="1141135"/>
    <lineage>
        <taxon>Viruses</taxon>
        <taxon>Duplodnaviria</taxon>
        <taxon>Heunggongvirae</taxon>
        <taxon>Uroviricota</taxon>
        <taxon>Caudoviricetes</taxon>
        <taxon>Vequintavirinae</taxon>
        <taxon>Seunavirus</taxon>
        <taxon>Seunavirus GAP31</taxon>
    </lineage>
</organism>
<evidence type="ECO:0000313" key="2">
    <source>
        <dbReference type="Proteomes" id="UP000000458"/>
    </source>
</evidence>
<reference evidence="1 2" key="1">
    <citation type="journal article" date="2012" name="J. Virol.">
        <title>Genome Sequence of Cronobacter sakazakii Myovirus vB_CsaM_GAP31.</title>
        <authorList>
            <person name="Abbasifar R."/>
            <person name="Kropinski A.M."/>
            <person name="Sabour P.M."/>
            <person name="Ackermann H.W."/>
            <person name="Alanis Villa A."/>
            <person name="Abbasifar A."/>
            <person name="Griffiths M.W."/>
        </authorList>
    </citation>
    <scope>NUCLEOTIDE SEQUENCE [LARGE SCALE GENOMIC DNA]</scope>
</reference>
<proteinExistence type="predicted"/>
<sequence>MKKHEFKIVHDTATGEWYAYVKVPFLFFWSVWNHIPKADHGIWHELKFSSEQDCLKGIEKWKREHSPDYIRYQTTHLAK</sequence>
<dbReference type="GeneID" id="13993690"/>
<gene>
    <name evidence="1" type="ORF">GAP31_076</name>
</gene>
<dbReference type="RefSeq" id="YP_006986912.1">
    <property type="nucleotide sequence ID" value="NC_019400.1"/>
</dbReference>
<keyword evidence="2" id="KW-1185">Reference proteome</keyword>
<dbReference type="Proteomes" id="UP000000458">
    <property type="component" value="Segment"/>
</dbReference>
<dbReference type="OrthoDB" id="37090at10239"/>
<name>K4F6N3_9CAUD</name>
<evidence type="ECO:0000313" key="1">
    <source>
        <dbReference type="EMBL" id="AFC21257.1"/>
    </source>
</evidence>
<accession>K4F6N3</accession>